<feature type="transmembrane region" description="Helical" evidence="2">
    <location>
        <begin position="362"/>
        <end position="384"/>
    </location>
</feature>
<organism evidence="3">
    <name type="scientific">Anopheles triannulatus</name>
    <dbReference type="NCBI Taxonomy" id="58253"/>
    <lineage>
        <taxon>Eukaryota</taxon>
        <taxon>Metazoa</taxon>
        <taxon>Ecdysozoa</taxon>
        <taxon>Arthropoda</taxon>
        <taxon>Hexapoda</taxon>
        <taxon>Insecta</taxon>
        <taxon>Pterygota</taxon>
        <taxon>Neoptera</taxon>
        <taxon>Endopterygota</taxon>
        <taxon>Diptera</taxon>
        <taxon>Nematocera</taxon>
        <taxon>Culicoidea</taxon>
        <taxon>Culicidae</taxon>
        <taxon>Anophelinae</taxon>
        <taxon>Anopheles</taxon>
    </lineage>
</organism>
<dbReference type="AlphaFoldDB" id="A0A2M4ALE7"/>
<protein>
    <submittedName>
        <fullName evidence="3">Putative mucin-5ac</fullName>
    </submittedName>
</protein>
<feature type="compositionally biased region" description="Low complexity" evidence="1">
    <location>
        <begin position="238"/>
        <end position="298"/>
    </location>
</feature>
<evidence type="ECO:0000313" key="3">
    <source>
        <dbReference type="EMBL" id="MBW41613.1"/>
    </source>
</evidence>
<reference evidence="3" key="1">
    <citation type="submission" date="2018-01" db="EMBL/GenBank/DDBJ databases">
        <title>An insight into the sialome of Amazonian anophelines.</title>
        <authorList>
            <person name="Ribeiro J.M."/>
            <person name="Scarpassa V."/>
            <person name="Calvo E."/>
        </authorList>
    </citation>
    <scope>NUCLEOTIDE SEQUENCE</scope>
    <source>
        <tissue evidence="3">Salivary glands</tissue>
    </source>
</reference>
<sequence length="409" mass="43471">MHARYAVTIRLLRLFGTNSSYPCPETNISSKQESIMQRRSTTSYVALSLVVALAFTFEGYAEASPAANVTSSHQVSVPSANDAASVMVDALAAATATGGQVPPIPENHSYDRAQRIVARKGVSSEAMAVRNGSSSSSPTEDVVAAVAPPPVLLLKPTDVANGMALPAASSKPNSSRSSVSNITTTANNTSTSLSSFSRNHPATVSLPMPHNANNASLPPSTGVTVGRNHQQTITSNGTVSSSIVRTTSSRPTAISSSSNTTTTSASITTTTFKAPATSSTASTTSTTTTTPTTTTTVAPRKPKVVYSVEDEPRLVQAAKPGYSLPAPVLYEEVPSGRLRVDEPLVQLSKEYIAPVGPNRRDYVLPIVTLIFVVPLLLGLFLLSYRRAKEFWLTRHYRRMDFLIDGMYNY</sequence>
<evidence type="ECO:0000256" key="1">
    <source>
        <dbReference type="SAM" id="MobiDB-lite"/>
    </source>
</evidence>
<feature type="region of interest" description="Disordered" evidence="1">
    <location>
        <begin position="236"/>
        <end position="298"/>
    </location>
</feature>
<feature type="compositionally biased region" description="Low complexity" evidence="1">
    <location>
        <begin position="169"/>
        <end position="197"/>
    </location>
</feature>
<evidence type="ECO:0000256" key="2">
    <source>
        <dbReference type="SAM" id="Phobius"/>
    </source>
</evidence>
<dbReference type="EMBL" id="GGFK01008292">
    <property type="protein sequence ID" value="MBW41613.1"/>
    <property type="molecule type" value="Transcribed_RNA"/>
</dbReference>
<keyword evidence="2" id="KW-0472">Membrane</keyword>
<keyword evidence="2" id="KW-1133">Transmembrane helix</keyword>
<name>A0A2M4ALE7_9DIPT</name>
<keyword evidence="2" id="KW-0812">Transmembrane</keyword>
<proteinExistence type="predicted"/>
<feature type="region of interest" description="Disordered" evidence="1">
    <location>
        <begin position="164"/>
        <end position="197"/>
    </location>
</feature>
<accession>A0A2M4ALE7</accession>